<accession>A0A1M4VYU7</accession>
<keyword evidence="2" id="KW-1185">Reference proteome</keyword>
<dbReference type="Proteomes" id="UP000184048">
    <property type="component" value="Unassembled WGS sequence"/>
</dbReference>
<dbReference type="EMBL" id="FQUU01000003">
    <property type="protein sequence ID" value="SHE74043.1"/>
    <property type="molecule type" value="Genomic_DNA"/>
</dbReference>
<sequence>MVTLFYKVELKTNHLSGLEEGQMPYGRALKNFLIWQNSINRYHG</sequence>
<dbReference type="AlphaFoldDB" id="A0A1M4VYU7"/>
<protein>
    <submittedName>
        <fullName evidence="1">Uncharacterized protein</fullName>
    </submittedName>
</protein>
<organism evidence="1 2">
    <name type="scientific">Flavisolibacter ginsengisoli DSM 18119</name>
    <dbReference type="NCBI Taxonomy" id="1121884"/>
    <lineage>
        <taxon>Bacteria</taxon>
        <taxon>Pseudomonadati</taxon>
        <taxon>Bacteroidota</taxon>
        <taxon>Chitinophagia</taxon>
        <taxon>Chitinophagales</taxon>
        <taxon>Chitinophagaceae</taxon>
        <taxon>Flavisolibacter</taxon>
    </lineage>
</organism>
<name>A0A1M4VYU7_9BACT</name>
<dbReference type="STRING" id="1121884.SAMN02745131_01021"/>
<evidence type="ECO:0000313" key="2">
    <source>
        <dbReference type="Proteomes" id="UP000184048"/>
    </source>
</evidence>
<reference evidence="1 2" key="1">
    <citation type="submission" date="2016-11" db="EMBL/GenBank/DDBJ databases">
        <authorList>
            <person name="Jaros S."/>
            <person name="Januszkiewicz K."/>
            <person name="Wedrychowicz H."/>
        </authorList>
    </citation>
    <scope>NUCLEOTIDE SEQUENCE [LARGE SCALE GENOMIC DNA]</scope>
    <source>
        <strain evidence="1 2">DSM 18119</strain>
    </source>
</reference>
<proteinExistence type="predicted"/>
<evidence type="ECO:0000313" key="1">
    <source>
        <dbReference type="EMBL" id="SHE74043.1"/>
    </source>
</evidence>
<gene>
    <name evidence="1" type="ORF">SAMN02745131_01021</name>
</gene>